<protein>
    <submittedName>
        <fullName evidence="1">Uncharacterized protein</fullName>
    </submittedName>
</protein>
<keyword evidence="2" id="KW-1185">Reference proteome</keyword>
<accession>A0ACC2IHY5</accession>
<evidence type="ECO:0000313" key="2">
    <source>
        <dbReference type="Proteomes" id="UP001153331"/>
    </source>
</evidence>
<proteinExistence type="predicted"/>
<organism evidence="1 2">
    <name type="scientific">Boeremia exigua</name>
    <dbReference type="NCBI Taxonomy" id="749465"/>
    <lineage>
        <taxon>Eukaryota</taxon>
        <taxon>Fungi</taxon>
        <taxon>Dikarya</taxon>
        <taxon>Ascomycota</taxon>
        <taxon>Pezizomycotina</taxon>
        <taxon>Dothideomycetes</taxon>
        <taxon>Pleosporomycetidae</taxon>
        <taxon>Pleosporales</taxon>
        <taxon>Pleosporineae</taxon>
        <taxon>Didymellaceae</taxon>
        <taxon>Boeremia</taxon>
    </lineage>
</organism>
<dbReference type="EMBL" id="JAPHNI010000174">
    <property type="protein sequence ID" value="KAJ8114790.1"/>
    <property type="molecule type" value="Genomic_DNA"/>
</dbReference>
<evidence type="ECO:0000313" key="1">
    <source>
        <dbReference type="EMBL" id="KAJ8114790.1"/>
    </source>
</evidence>
<name>A0ACC2IHY5_9PLEO</name>
<dbReference type="Proteomes" id="UP001153331">
    <property type="component" value="Unassembled WGS sequence"/>
</dbReference>
<comment type="caution">
    <text evidence="1">The sequence shown here is derived from an EMBL/GenBank/DDBJ whole genome shotgun (WGS) entry which is preliminary data.</text>
</comment>
<sequence length="298" mass="34671">MSLQNEPSDYGEPLDQPPSESAYIEPHAEPHINPNEMTIRFELPTERHEGPQFARLRRAPSPYPFPTPKPKSRLSKAFKTMKRYFTMSRCPIRHQNPVKTSRILRNYPEYKIGGSGLRMETKTSRAKYAVWPAERPRYTLVDFLWLRISSLIIFLRSKIIIAAMGRFNLWDMSCMLFELEIKQLAFDAFIQKSPSLVAHMLEIIEEALPHHWQEAWRPMSLEQADQDRWRNKYSLSAEEERIRLEDRLQEMYFETDRNVLAQEGNSSGWSVARENVAFGACSEGFRAGSFAGPLALSR</sequence>
<reference evidence="1" key="1">
    <citation type="submission" date="2022-11" db="EMBL/GenBank/DDBJ databases">
        <title>Genome Sequence of Boeremia exigua.</title>
        <authorList>
            <person name="Buettner E."/>
        </authorList>
    </citation>
    <scope>NUCLEOTIDE SEQUENCE</scope>
    <source>
        <strain evidence="1">CU02</strain>
    </source>
</reference>
<gene>
    <name evidence="1" type="ORF">OPT61_g3407</name>
</gene>